<accession>A0ABQ8T147</accession>
<evidence type="ECO:0000313" key="3">
    <source>
        <dbReference type="Proteomes" id="UP001148838"/>
    </source>
</evidence>
<name>A0ABQ8T147_PERAM</name>
<comment type="caution">
    <text evidence="2">The sequence shown here is derived from an EMBL/GenBank/DDBJ whole genome shotgun (WGS) entry which is preliminary data.</text>
</comment>
<dbReference type="Gene3D" id="3.30.750.160">
    <property type="match status" value="1"/>
</dbReference>
<evidence type="ECO:0000313" key="2">
    <source>
        <dbReference type="EMBL" id="KAJ4439713.1"/>
    </source>
</evidence>
<organism evidence="2 3">
    <name type="scientific">Periplaneta americana</name>
    <name type="common">American cockroach</name>
    <name type="synonym">Blatta americana</name>
    <dbReference type="NCBI Taxonomy" id="6978"/>
    <lineage>
        <taxon>Eukaryota</taxon>
        <taxon>Metazoa</taxon>
        <taxon>Ecdysozoa</taxon>
        <taxon>Arthropoda</taxon>
        <taxon>Hexapoda</taxon>
        <taxon>Insecta</taxon>
        <taxon>Pterygota</taxon>
        <taxon>Neoptera</taxon>
        <taxon>Polyneoptera</taxon>
        <taxon>Dictyoptera</taxon>
        <taxon>Blattodea</taxon>
        <taxon>Blattoidea</taxon>
        <taxon>Blattidae</taxon>
        <taxon>Blattinae</taxon>
        <taxon>Periplaneta</taxon>
    </lineage>
</organism>
<sequence length="100" mass="11696">MERMYKTMCSVTISDRQQGDCRPFIVEGYQVGLVRPDVMMQLLRYPDVFHVQPDSVELNPAFRDYDERSSKVEAVLRECRSNNVFIALKGWREEASSFNL</sequence>
<dbReference type="InterPro" id="IPR031804">
    <property type="entry name" value="DUF4743"/>
</dbReference>
<keyword evidence="3" id="KW-1185">Reference proteome</keyword>
<dbReference type="Pfam" id="PF15916">
    <property type="entry name" value="DUF4743"/>
    <property type="match status" value="1"/>
</dbReference>
<feature type="domain" description="DUF4743" evidence="1">
    <location>
        <begin position="11"/>
        <end position="95"/>
    </location>
</feature>
<protein>
    <recommendedName>
        <fullName evidence="1">DUF4743 domain-containing protein</fullName>
    </recommendedName>
</protein>
<gene>
    <name evidence="2" type="ORF">ANN_07841</name>
</gene>
<proteinExistence type="predicted"/>
<reference evidence="2 3" key="1">
    <citation type="journal article" date="2022" name="Allergy">
        <title>Genome assembly and annotation of Periplaneta americana reveal a comprehensive cockroach allergen profile.</title>
        <authorList>
            <person name="Wang L."/>
            <person name="Xiong Q."/>
            <person name="Saelim N."/>
            <person name="Wang L."/>
            <person name="Nong W."/>
            <person name="Wan A.T."/>
            <person name="Shi M."/>
            <person name="Liu X."/>
            <person name="Cao Q."/>
            <person name="Hui J.H.L."/>
            <person name="Sookrung N."/>
            <person name="Leung T.F."/>
            <person name="Tungtrongchitr A."/>
            <person name="Tsui S.K.W."/>
        </authorList>
    </citation>
    <scope>NUCLEOTIDE SEQUENCE [LARGE SCALE GENOMIC DNA]</scope>
    <source>
        <strain evidence="2">PWHHKU_190912</strain>
    </source>
</reference>
<dbReference type="Proteomes" id="UP001148838">
    <property type="component" value="Unassembled WGS sequence"/>
</dbReference>
<dbReference type="EMBL" id="JAJSOF020000017">
    <property type="protein sequence ID" value="KAJ4439713.1"/>
    <property type="molecule type" value="Genomic_DNA"/>
</dbReference>
<evidence type="ECO:0000259" key="1">
    <source>
        <dbReference type="Pfam" id="PF15916"/>
    </source>
</evidence>